<keyword evidence="2" id="KW-1185">Reference proteome</keyword>
<dbReference type="Proteomes" id="UP000655588">
    <property type="component" value="Unassembled WGS sequence"/>
</dbReference>
<comment type="caution">
    <text evidence="1">The sequence shown here is derived from an EMBL/GenBank/DDBJ whole genome shotgun (WGS) entry which is preliminary data.</text>
</comment>
<reference evidence="1" key="1">
    <citation type="submission" date="2019-11" db="EMBL/GenBank/DDBJ databases">
        <title>The nuclear and mitochondrial genomes of Frieseomelitta varia - a highly eusocial stingless bee (Meliponini) with a permanently sterile worker caste.</title>
        <authorList>
            <person name="Freitas F.C.P."/>
            <person name="Lourenco A.P."/>
            <person name="Nunes F.M.F."/>
            <person name="Paschoal A.R."/>
            <person name="Abreu F.C.P."/>
            <person name="Barbin F.O."/>
            <person name="Bataglia L."/>
            <person name="Cardoso-Junior C.A.M."/>
            <person name="Cervoni M.S."/>
            <person name="Silva S.R."/>
            <person name="Dalarmi F."/>
            <person name="Del Lama M.A."/>
            <person name="Depintor T.S."/>
            <person name="Ferreira K.M."/>
            <person name="Goria P.S."/>
            <person name="Jaskot M.C."/>
            <person name="Lago D.C."/>
            <person name="Luna-Lucena D."/>
            <person name="Moda L.M."/>
            <person name="Nascimento L."/>
            <person name="Pedrino M."/>
            <person name="Rabico F.O."/>
            <person name="Sanches F.C."/>
            <person name="Santos D.E."/>
            <person name="Santos C.G."/>
            <person name="Vieira J."/>
            <person name="Lopes T.F."/>
            <person name="Barchuk A.R."/>
            <person name="Hartfelder K."/>
            <person name="Simoes Z.L.P."/>
            <person name="Bitondi M.M.G."/>
            <person name="Pinheiro D.G."/>
        </authorList>
    </citation>
    <scope>NUCLEOTIDE SEQUENCE</scope>
    <source>
        <strain evidence="1">USP_RPSP 00005682</strain>
        <tissue evidence="1">Whole individual</tissue>
    </source>
</reference>
<accession>A0A833RPF1</accession>
<gene>
    <name evidence="1" type="ORF">E2986_07816</name>
</gene>
<evidence type="ECO:0000313" key="2">
    <source>
        <dbReference type="Proteomes" id="UP000655588"/>
    </source>
</evidence>
<dbReference type="EMBL" id="WNWW01000961">
    <property type="protein sequence ID" value="KAF3420351.1"/>
    <property type="molecule type" value="Genomic_DNA"/>
</dbReference>
<sequence>MVNTLASQLCESVDGKMLCRKAVSLFVVSLLAVVNGMPGNIDNSSDNPSSLPFIQLTNGGIRFNFAGYHAQAGLGGLSGSSPGGGLHASFGTPWGGHASAGLGGSLDGNNANAG</sequence>
<proteinExistence type="predicted"/>
<dbReference type="AlphaFoldDB" id="A0A833RPF1"/>
<protein>
    <submittedName>
        <fullName evidence="1">Uncharacterized protein</fullName>
    </submittedName>
</protein>
<organism evidence="1 2">
    <name type="scientific">Frieseomelitta varia</name>
    <dbReference type="NCBI Taxonomy" id="561572"/>
    <lineage>
        <taxon>Eukaryota</taxon>
        <taxon>Metazoa</taxon>
        <taxon>Ecdysozoa</taxon>
        <taxon>Arthropoda</taxon>
        <taxon>Hexapoda</taxon>
        <taxon>Insecta</taxon>
        <taxon>Pterygota</taxon>
        <taxon>Neoptera</taxon>
        <taxon>Endopterygota</taxon>
        <taxon>Hymenoptera</taxon>
        <taxon>Apocrita</taxon>
        <taxon>Aculeata</taxon>
        <taxon>Apoidea</taxon>
        <taxon>Anthophila</taxon>
        <taxon>Apidae</taxon>
        <taxon>Frieseomelitta</taxon>
    </lineage>
</organism>
<evidence type="ECO:0000313" key="1">
    <source>
        <dbReference type="EMBL" id="KAF3420351.1"/>
    </source>
</evidence>
<name>A0A833RPF1_9HYME</name>